<sequence>MRPPAARAAIAALLFALGAAAPALGQVTQAQVIAGAGKLYAEQLAQLRAGHRLDDNARFGERVAAIAKPLIEQAKRDYPESASWPWELHTTSDEAENAFAMAGGKLLVGAAFVDRLVLNDAELAMLLAHEMAHAVLQHNLREAEEAMRLEPHWAERPYAELEHAIDHDYGLMRKLAQINFIQEEEADREGMRLAVRAGWQPAALARFFRKLERHSHAPNFRSLFHPSPAMRVRAANQLAAALEAGR</sequence>
<keyword evidence="10" id="KW-1185">Reference proteome</keyword>
<dbReference type="RefSeq" id="WP_161025095.1">
    <property type="nucleotide sequence ID" value="NZ_WWCJ01000005.1"/>
</dbReference>
<organism evidence="9 10">
    <name type="scientific">Pseudoduganella guangdongensis</name>
    <dbReference type="NCBI Taxonomy" id="2692179"/>
    <lineage>
        <taxon>Bacteria</taxon>
        <taxon>Pseudomonadati</taxon>
        <taxon>Pseudomonadota</taxon>
        <taxon>Betaproteobacteria</taxon>
        <taxon>Burkholderiales</taxon>
        <taxon>Oxalobacteraceae</taxon>
        <taxon>Telluria group</taxon>
        <taxon>Pseudoduganella</taxon>
    </lineage>
</organism>
<keyword evidence="5 6" id="KW-0482">Metalloprotease</keyword>
<dbReference type="GO" id="GO:0016020">
    <property type="term" value="C:membrane"/>
    <property type="evidence" value="ECO:0007669"/>
    <property type="project" value="TreeGrafter"/>
</dbReference>
<dbReference type="PANTHER" id="PTHR22726">
    <property type="entry name" value="METALLOENDOPEPTIDASE OMA1"/>
    <property type="match status" value="1"/>
</dbReference>
<feature type="domain" description="Peptidase M48" evidence="8">
    <location>
        <begin position="62"/>
        <end position="237"/>
    </location>
</feature>
<comment type="caution">
    <text evidence="9">The sequence shown here is derived from an EMBL/GenBank/DDBJ whole genome shotgun (WGS) entry which is preliminary data.</text>
</comment>
<evidence type="ECO:0000256" key="4">
    <source>
        <dbReference type="ARBA" id="ARBA00022833"/>
    </source>
</evidence>
<dbReference type="AlphaFoldDB" id="A0A6N9HGD6"/>
<feature type="signal peptide" evidence="7">
    <location>
        <begin position="1"/>
        <end position="25"/>
    </location>
</feature>
<name>A0A6N9HGD6_9BURK</name>
<proteinExistence type="inferred from homology"/>
<dbReference type="EMBL" id="WWCJ01000005">
    <property type="protein sequence ID" value="MYN02092.1"/>
    <property type="molecule type" value="Genomic_DNA"/>
</dbReference>
<evidence type="ECO:0000259" key="8">
    <source>
        <dbReference type="Pfam" id="PF01435"/>
    </source>
</evidence>
<evidence type="ECO:0000256" key="5">
    <source>
        <dbReference type="ARBA" id="ARBA00023049"/>
    </source>
</evidence>
<dbReference type="GO" id="GO:0004222">
    <property type="term" value="F:metalloendopeptidase activity"/>
    <property type="evidence" value="ECO:0007669"/>
    <property type="project" value="InterPro"/>
</dbReference>
<evidence type="ECO:0000313" key="10">
    <source>
        <dbReference type="Proteomes" id="UP000448575"/>
    </source>
</evidence>
<dbReference type="GO" id="GO:0051603">
    <property type="term" value="P:proteolysis involved in protein catabolic process"/>
    <property type="evidence" value="ECO:0007669"/>
    <property type="project" value="TreeGrafter"/>
</dbReference>
<reference evidence="9 10" key="1">
    <citation type="submission" date="2019-12" db="EMBL/GenBank/DDBJ databases">
        <title>Novel species isolated from a subtropical stream in China.</title>
        <authorList>
            <person name="Lu H."/>
        </authorList>
    </citation>
    <scope>NUCLEOTIDE SEQUENCE [LARGE SCALE GENOMIC DNA]</scope>
    <source>
        <strain evidence="9 10">DS3</strain>
    </source>
</reference>
<keyword evidence="7" id="KW-0732">Signal</keyword>
<dbReference type="InterPro" id="IPR051156">
    <property type="entry name" value="Mito/Outer_Membr_Metalloprot"/>
</dbReference>
<evidence type="ECO:0000313" key="9">
    <source>
        <dbReference type="EMBL" id="MYN02092.1"/>
    </source>
</evidence>
<keyword evidence="4 6" id="KW-0862">Zinc</keyword>
<evidence type="ECO:0000256" key="1">
    <source>
        <dbReference type="ARBA" id="ARBA00022670"/>
    </source>
</evidence>
<evidence type="ECO:0000256" key="3">
    <source>
        <dbReference type="ARBA" id="ARBA00022801"/>
    </source>
</evidence>
<comment type="cofactor">
    <cofactor evidence="6">
        <name>Zn(2+)</name>
        <dbReference type="ChEBI" id="CHEBI:29105"/>
    </cofactor>
    <text evidence="6">Binds 1 zinc ion per subunit.</text>
</comment>
<keyword evidence="2" id="KW-0479">Metal-binding</keyword>
<evidence type="ECO:0000256" key="7">
    <source>
        <dbReference type="SAM" id="SignalP"/>
    </source>
</evidence>
<dbReference type="PANTHER" id="PTHR22726:SF1">
    <property type="entry name" value="METALLOENDOPEPTIDASE OMA1, MITOCHONDRIAL"/>
    <property type="match status" value="1"/>
</dbReference>
<accession>A0A6N9HGD6</accession>
<keyword evidence="1 6" id="KW-0645">Protease</keyword>
<dbReference type="Gene3D" id="3.30.2010.10">
    <property type="entry name" value="Metalloproteases ('zincins'), catalytic domain"/>
    <property type="match status" value="1"/>
</dbReference>
<protein>
    <submittedName>
        <fullName evidence="9">M48 family metalloprotease</fullName>
    </submittedName>
</protein>
<keyword evidence="3 6" id="KW-0378">Hydrolase</keyword>
<dbReference type="Proteomes" id="UP000448575">
    <property type="component" value="Unassembled WGS sequence"/>
</dbReference>
<evidence type="ECO:0000256" key="6">
    <source>
        <dbReference type="RuleBase" id="RU003983"/>
    </source>
</evidence>
<dbReference type="InterPro" id="IPR001915">
    <property type="entry name" value="Peptidase_M48"/>
</dbReference>
<comment type="similarity">
    <text evidence="6">Belongs to the peptidase M48 family.</text>
</comment>
<dbReference type="Pfam" id="PF01435">
    <property type="entry name" value="Peptidase_M48"/>
    <property type="match status" value="1"/>
</dbReference>
<dbReference type="GO" id="GO:0046872">
    <property type="term" value="F:metal ion binding"/>
    <property type="evidence" value="ECO:0007669"/>
    <property type="project" value="UniProtKB-KW"/>
</dbReference>
<gene>
    <name evidence="9" type="ORF">GTP41_08245</name>
</gene>
<feature type="chain" id="PRO_5027056884" evidence="7">
    <location>
        <begin position="26"/>
        <end position="246"/>
    </location>
</feature>
<evidence type="ECO:0000256" key="2">
    <source>
        <dbReference type="ARBA" id="ARBA00022723"/>
    </source>
</evidence>